<protein>
    <submittedName>
        <fullName evidence="1">Uncharacterized protein</fullName>
    </submittedName>
</protein>
<dbReference type="AlphaFoldDB" id="A0A1B8TNV3"/>
<keyword evidence="2" id="KW-1185">Reference proteome</keyword>
<comment type="caution">
    <text evidence="1">The sequence shown here is derived from an EMBL/GenBank/DDBJ whole genome shotgun (WGS) entry which is preliminary data.</text>
</comment>
<dbReference type="OrthoDB" id="1429913at2"/>
<dbReference type="EMBL" id="LSFM01000027">
    <property type="protein sequence ID" value="OBY61282.1"/>
    <property type="molecule type" value="Genomic_DNA"/>
</dbReference>
<evidence type="ECO:0000313" key="2">
    <source>
        <dbReference type="Proteomes" id="UP000092584"/>
    </source>
</evidence>
<accession>A0A1B8TNV3</accession>
<dbReference type="KEGG" id="pob:LPB03_15870"/>
<dbReference type="Proteomes" id="UP000092584">
    <property type="component" value="Unassembled WGS sequence"/>
</dbReference>
<reference evidence="2" key="1">
    <citation type="submission" date="2016-02" db="EMBL/GenBank/DDBJ databases">
        <authorList>
            <person name="Shin S.-K."/>
            <person name="Yi H."/>
            <person name="Kim E."/>
        </authorList>
    </citation>
    <scope>NUCLEOTIDE SEQUENCE [LARGE SCALE GENOMIC DNA]</scope>
    <source>
        <strain evidence="2">LPB0003</strain>
    </source>
</reference>
<gene>
    <name evidence="1" type="ORF">LPB3_15820</name>
</gene>
<dbReference type="RefSeq" id="WP_065320616.1">
    <property type="nucleotide sequence ID" value="NZ_CP017477.1"/>
</dbReference>
<evidence type="ECO:0000313" key="1">
    <source>
        <dbReference type="EMBL" id="OBY61282.1"/>
    </source>
</evidence>
<sequence>MNIFEDFIKFYNNRNSDNWNFAENYIPDFFELKYLIHWDYGIIDNFPFDKYPLENGTFEEMNKRVRIEQEFNVLLKEEKFYKQISILELAKRFNVTFSHKTIDLIPETPGVSVLDNLSIAKLKKSLKLLSKKDKLNLLIFDAGYHKHHFDFKEKYINIDLEKYFEIQDIFSFQLDTCLFPDNRDWCLITTEEVPILFGCKKEIENEIINKFALELFELKNKEEIH</sequence>
<name>A0A1B8TNV3_9FLAO</name>
<organism evidence="1 2">
    <name type="scientific">Polaribacter vadi</name>
    <dbReference type="NCBI Taxonomy" id="1774273"/>
    <lineage>
        <taxon>Bacteria</taxon>
        <taxon>Pseudomonadati</taxon>
        <taxon>Bacteroidota</taxon>
        <taxon>Flavobacteriia</taxon>
        <taxon>Flavobacteriales</taxon>
        <taxon>Flavobacteriaceae</taxon>
    </lineage>
</organism>
<proteinExistence type="predicted"/>